<keyword evidence="2" id="KW-1185">Reference proteome</keyword>
<reference evidence="1" key="1">
    <citation type="submission" date="2022-06" db="EMBL/GenBank/DDBJ databases">
        <title>Novel species in genus nocardia.</title>
        <authorList>
            <person name="Li F."/>
        </authorList>
    </citation>
    <scope>NUCLEOTIDE SEQUENCE</scope>
    <source>
        <strain evidence="1">CDC141</strain>
    </source>
</reference>
<evidence type="ECO:0000313" key="2">
    <source>
        <dbReference type="Proteomes" id="UP001139157"/>
    </source>
</evidence>
<dbReference type="AlphaFoldDB" id="A0A9X2EC50"/>
<accession>A0A9X2EC50</accession>
<gene>
    <name evidence="1" type="ORF">NDR86_31440</name>
</gene>
<proteinExistence type="predicted"/>
<dbReference type="Proteomes" id="UP001139157">
    <property type="component" value="Unassembled WGS sequence"/>
</dbReference>
<dbReference type="RefSeq" id="WP_251917463.1">
    <property type="nucleotide sequence ID" value="NZ_JAMRXG010000018.1"/>
</dbReference>
<comment type="caution">
    <text evidence="1">The sequence shown here is derived from an EMBL/GenBank/DDBJ whole genome shotgun (WGS) entry which is preliminary data.</text>
</comment>
<sequence>MSTTADQEHIERIDGWEVRWRKRGRVLYVVSVTNPEGRRTDHGAPLGDVLDQLPRSVWHALRRRHTGVG</sequence>
<dbReference type="EMBL" id="JAMRXG010000018">
    <property type="protein sequence ID" value="MCM6778007.1"/>
    <property type="molecule type" value="Genomic_DNA"/>
</dbReference>
<evidence type="ECO:0000313" key="1">
    <source>
        <dbReference type="EMBL" id="MCM6778007.1"/>
    </source>
</evidence>
<name>A0A9X2EC50_9NOCA</name>
<organism evidence="1 2">
    <name type="scientific">Nocardia pulmonis</name>
    <dbReference type="NCBI Taxonomy" id="2951408"/>
    <lineage>
        <taxon>Bacteria</taxon>
        <taxon>Bacillati</taxon>
        <taxon>Actinomycetota</taxon>
        <taxon>Actinomycetes</taxon>
        <taxon>Mycobacteriales</taxon>
        <taxon>Nocardiaceae</taxon>
        <taxon>Nocardia</taxon>
    </lineage>
</organism>
<protein>
    <submittedName>
        <fullName evidence="1">Uncharacterized protein</fullName>
    </submittedName>
</protein>